<evidence type="ECO:0000313" key="2">
    <source>
        <dbReference type="EMBL" id="KAG2272947.1"/>
    </source>
</evidence>
<keyword evidence="3" id="KW-1185">Reference proteome</keyword>
<organism evidence="2 3">
    <name type="scientific">Brassica carinata</name>
    <name type="common">Ethiopian mustard</name>
    <name type="synonym">Abyssinian cabbage</name>
    <dbReference type="NCBI Taxonomy" id="52824"/>
    <lineage>
        <taxon>Eukaryota</taxon>
        <taxon>Viridiplantae</taxon>
        <taxon>Streptophyta</taxon>
        <taxon>Embryophyta</taxon>
        <taxon>Tracheophyta</taxon>
        <taxon>Spermatophyta</taxon>
        <taxon>Magnoliopsida</taxon>
        <taxon>eudicotyledons</taxon>
        <taxon>Gunneridae</taxon>
        <taxon>Pentapetalae</taxon>
        <taxon>rosids</taxon>
        <taxon>malvids</taxon>
        <taxon>Brassicales</taxon>
        <taxon>Brassicaceae</taxon>
        <taxon>Brassiceae</taxon>
        <taxon>Brassica</taxon>
    </lineage>
</organism>
<dbReference type="OrthoDB" id="2020707at2759"/>
<gene>
    <name evidence="2" type="ORF">Bca52824_067502</name>
</gene>
<dbReference type="PANTHER" id="PTHR31917:SF153">
    <property type="entry name" value="DUF724 DOMAIN-CONTAINING PROTEIN 3-RELATED"/>
    <property type="match status" value="1"/>
</dbReference>
<sequence>MSSSSSSNTMLKDSEVEVSSKEEGVWFRAVLVENLTMLGRKKKLRVRYKTRLSHDGVSPLTELVEQRFIRSVPPEDMQNGVVLEEGTVVDADHRDRWWTGFILKKKEEEGEKFLVYFDSPPDVIEFKRNLLRPHLDWVDSNGSYP</sequence>
<feature type="domain" description="Agenet" evidence="1">
    <location>
        <begin position="81"/>
        <end position="139"/>
    </location>
</feature>
<dbReference type="AlphaFoldDB" id="A0A8X7QML8"/>
<dbReference type="PANTHER" id="PTHR31917">
    <property type="entry name" value="AGENET DOMAIN-CONTAINING PROTEIN-RELATED"/>
    <property type="match status" value="1"/>
</dbReference>
<accession>A0A8X7QML8</accession>
<proteinExistence type="predicted"/>
<comment type="caution">
    <text evidence="2">The sequence shown here is derived from an EMBL/GenBank/DDBJ whole genome shotgun (WGS) entry which is preliminary data.</text>
</comment>
<dbReference type="CDD" id="cd20405">
    <property type="entry name" value="Tudor_Agenet_AtDUF_rpt1_3"/>
    <property type="match status" value="1"/>
</dbReference>
<name>A0A8X7QML8_BRACI</name>
<feature type="domain" description="Agenet" evidence="1">
    <location>
        <begin position="8"/>
        <end position="77"/>
    </location>
</feature>
<reference evidence="2 3" key="1">
    <citation type="submission" date="2020-02" db="EMBL/GenBank/DDBJ databases">
        <authorList>
            <person name="Ma Q."/>
            <person name="Huang Y."/>
            <person name="Song X."/>
            <person name="Pei D."/>
        </authorList>
    </citation>
    <scope>NUCLEOTIDE SEQUENCE [LARGE SCALE GENOMIC DNA]</scope>
    <source>
        <strain evidence="2">Sxm20200214</strain>
        <tissue evidence="2">Leaf</tissue>
    </source>
</reference>
<protein>
    <recommendedName>
        <fullName evidence="1">Agenet domain-containing protein</fullName>
    </recommendedName>
</protein>
<evidence type="ECO:0000313" key="3">
    <source>
        <dbReference type="Proteomes" id="UP000886595"/>
    </source>
</evidence>
<dbReference type="InterPro" id="IPR014002">
    <property type="entry name" value="Agenet_dom_plant"/>
</dbReference>
<dbReference type="Proteomes" id="UP000886595">
    <property type="component" value="Unassembled WGS sequence"/>
</dbReference>
<evidence type="ECO:0000259" key="1">
    <source>
        <dbReference type="SMART" id="SM00743"/>
    </source>
</evidence>
<dbReference type="SMART" id="SM00743">
    <property type="entry name" value="Agenet"/>
    <property type="match status" value="2"/>
</dbReference>
<dbReference type="InterPro" id="IPR008395">
    <property type="entry name" value="Agenet-like_dom"/>
</dbReference>
<dbReference type="Pfam" id="PF05641">
    <property type="entry name" value="Agenet"/>
    <property type="match status" value="1"/>
</dbReference>
<dbReference type="EMBL" id="JAAMPC010000013">
    <property type="protein sequence ID" value="KAG2272947.1"/>
    <property type="molecule type" value="Genomic_DNA"/>
</dbReference>